<dbReference type="InterPro" id="IPR023346">
    <property type="entry name" value="Lysozyme-like_dom_sf"/>
</dbReference>
<name>A0A8J3N2Y4_9CHLR</name>
<gene>
    <name evidence="3" type="ORF">KSF_037030</name>
</gene>
<dbReference type="Pfam" id="PF05257">
    <property type="entry name" value="CHAP"/>
    <property type="match status" value="1"/>
</dbReference>
<keyword evidence="1" id="KW-0812">Transmembrane</keyword>
<feature type="transmembrane region" description="Helical" evidence="1">
    <location>
        <begin position="6"/>
        <end position="30"/>
    </location>
</feature>
<evidence type="ECO:0000256" key="1">
    <source>
        <dbReference type="SAM" id="Phobius"/>
    </source>
</evidence>
<sequence>MAGLDLQSLLIIAFACFFILFCAIGGFAVAEQAAEQEVGLETGGGSSVVIEALNIASHLVKPKLDAFDTGNMSPLPIPGLNPKYSTPAAYLSELYTYLRDSHVDGYPADNVQCVAFVRAAYHMAGFPLPTDNGGIALAKDYWTGAASWSGWKRIANGEGLPSPGDIVVLDHPGEAGHVSIVVSVMPPKQGESMGSILVAQGNAGYTTLTTQNDPRIPGINVPAGIPISILPYNPGTNLVASTWRSYTVIGFLHDTKLDFTAGGAALPVVGPQCMQMPAGMPSSPYVQVAWADAIKYGICPRYFVRQINQESSFNPKARSSAGAVGIAQFMAGTAPTWGLKVGGGVDDRLDPIKALDASARMMASAYKNYLKSNPPTIAYMKTLAAYNAGGGNVGSGSNWFSNLKKEPYNYVISIMELNIPKK</sequence>
<reference evidence="3" key="1">
    <citation type="submission" date="2020-10" db="EMBL/GenBank/DDBJ databases">
        <title>Taxonomic study of unclassified bacteria belonging to the class Ktedonobacteria.</title>
        <authorList>
            <person name="Yabe S."/>
            <person name="Wang C.M."/>
            <person name="Zheng Y."/>
            <person name="Sakai Y."/>
            <person name="Cavaletti L."/>
            <person name="Monciardini P."/>
            <person name="Donadio S."/>
        </authorList>
    </citation>
    <scope>NUCLEOTIDE SEQUENCE</scope>
    <source>
        <strain evidence="3">ID150040</strain>
    </source>
</reference>
<dbReference type="InterPro" id="IPR007921">
    <property type="entry name" value="CHAP_dom"/>
</dbReference>
<dbReference type="InterPro" id="IPR008258">
    <property type="entry name" value="Transglycosylase_SLT_dom_1"/>
</dbReference>
<dbReference type="InterPro" id="IPR038765">
    <property type="entry name" value="Papain-like_cys_pep_sf"/>
</dbReference>
<dbReference type="Gene3D" id="3.90.1720.10">
    <property type="entry name" value="endopeptidase domain like (from Nostoc punctiforme)"/>
    <property type="match status" value="1"/>
</dbReference>
<keyword evidence="1" id="KW-0472">Membrane</keyword>
<evidence type="ECO:0000259" key="2">
    <source>
        <dbReference type="PROSITE" id="PS50911"/>
    </source>
</evidence>
<proteinExistence type="predicted"/>
<evidence type="ECO:0000313" key="4">
    <source>
        <dbReference type="Proteomes" id="UP000597444"/>
    </source>
</evidence>
<dbReference type="RefSeq" id="WP_220204429.1">
    <property type="nucleotide sequence ID" value="NZ_BNJK01000001.1"/>
</dbReference>
<dbReference type="AlphaFoldDB" id="A0A8J3N2Y4"/>
<evidence type="ECO:0000313" key="3">
    <source>
        <dbReference type="EMBL" id="GHO93655.1"/>
    </source>
</evidence>
<protein>
    <recommendedName>
        <fullName evidence="2">Peptidase C51 domain-containing protein</fullName>
    </recommendedName>
</protein>
<dbReference type="PANTHER" id="PTHR37423:SF2">
    <property type="entry name" value="MEMBRANE-BOUND LYTIC MUREIN TRANSGLYCOSYLASE C"/>
    <property type="match status" value="1"/>
</dbReference>
<feature type="domain" description="Peptidase C51" evidence="2">
    <location>
        <begin position="88"/>
        <end position="234"/>
    </location>
</feature>
<dbReference type="EMBL" id="BNJK01000001">
    <property type="protein sequence ID" value="GHO93655.1"/>
    <property type="molecule type" value="Genomic_DNA"/>
</dbReference>
<keyword evidence="4" id="KW-1185">Reference proteome</keyword>
<dbReference type="Pfam" id="PF01464">
    <property type="entry name" value="SLT"/>
    <property type="match status" value="1"/>
</dbReference>
<dbReference type="Gene3D" id="1.10.530.10">
    <property type="match status" value="1"/>
</dbReference>
<organism evidence="3 4">
    <name type="scientific">Reticulibacter mediterranei</name>
    <dbReference type="NCBI Taxonomy" id="2778369"/>
    <lineage>
        <taxon>Bacteria</taxon>
        <taxon>Bacillati</taxon>
        <taxon>Chloroflexota</taxon>
        <taxon>Ktedonobacteria</taxon>
        <taxon>Ktedonobacterales</taxon>
        <taxon>Reticulibacteraceae</taxon>
        <taxon>Reticulibacter</taxon>
    </lineage>
</organism>
<comment type="caution">
    <text evidence="3">The sequence shown here is derived from an EMBL/GenBank/DDBJ whole genome shotgun (WGS) entry which is preliminary data.</text>
</comment>
<dbReference type="Proteomes" id="UP000597444">
    <property type="component" value="Unassembled WGS sequence"/>
</dbReference>
<dbReference type="SUPFAM" id="SSF54001">
    <property type="entry name" value="Cysteine proteinases"/>
    <property type="match status" value="1"/>
</dbReference>
<dbReference type="PROSITE" id="PS50911">
    <property type="entry name" value="CHAP"/>
    <property type="match status" value="1"/>
</dbReference>
<dbReference type="PANTHER" id="PTHR37423">
    <property type="entry name" value="SOLUBLE LYTIC MUREIN TRANSGLYCOSYLASE-RELATED"/>
    <property type="match status" value="1"/>
</dbReference>
<keyword evidence="1" id="KW-1133">Transmembrane helix</keyword>
<dbReference type="SUPFAM" id="SSF53955">
    <property type="entry name" value="Lysozyme-like"/>
    <property type="match status" value="1"/>
</dbReference>
<accession>A0A8J3N2Y4</accession>